<dbReference type="STRING" id="330214.NIDE1946"/>
<keyword evidence="3" id="KW-1185">Reference proteome</keyword>
<protein>
    <recommendedName>
        <fullName evidence="4">Filamentous haemagglutinin FhaB/tRNA nuclease CdiA-like TPS domain-containing protein</fullName>
    </recommendedName>
</protein>
<feature type="region of interest" description="Disordered" evidence="1">
    <location>
        <begin position="1"/>
        <end position="27"/>
    </location>
</feature>
<dbReference type="eggNOG" id="COG3210">
    <property type="taxonomic scope" value="Bacteria"/>
</dbReference>
<evidence type="ECO:0000313" key="2">
    <source>
        <dbReference type="EMBL" id="CBK41671.1"/>
    </source>
</evidence>
<proteinExistence type="predicted"/>
<evidence type="ECO:0000313" key="3">
    <source>
        <dbReference type="Proteomes" id="UP000001660"/>
    </source>
</evidence>
<dbReference type="HOGENOM" id="CLU_372876_0_0_0"/>
<accession>D8PEL2</accession>
<organism evidence="2 3">
    <name type="scientific">Nitrospira defluvii</name>
    <dbReference type="NCBI Taxonomy" id="330214"/>
    <lineage>
        <taxon>Bacteria</taxon>
        <taxon>Pseudomonadati</taxon>
        <taxon>Nitrospirota</taxon>
        <taxon>Nitrospiria</taxon>
        <taxon>Nitrospirales</taxon>
        <taxon>Nitrospiraceae</taxon>
        <taxon>Nitrospira</taxon>
    </lineage>
</organism>
<dbReference type="EMBL" id="FP929003">
    <property type="protein sequence ID" value="CBK41671.1"/>
    <property type="molecule type" value="Genomic_DNA"/>
</dbReference>
<dbReference type="AlphaFoldDB" id="D8PEL2"/>
<reference evidence="2 3" key="1">
    <citation type="journal article" date="2010" name="Proc. Natl. Acad. Sci. U.S.A.">
        <title>A Nitrospira metagenome illuminates the physiology and evolution of globally important nitrite-oxidizing bacteria.</title>
        <authorList>
            <person name="Lucker S."/>
            <person name="Wagner M."/>
            <person name="Maixner F."/>
            <person name="Pelletier E."/>
            <person name="Koch H."/>
            <person name="Vacherie B."/>
            <person name="Rattei T."/>
            <person name="Sinninghe Damste J."/>
            <person name="Spieck E."/>
            <person name="Le Paslier D."/>
            <person name="Daims H."/>
        </authorList>
    </citation>
    <scope>NUCLEOTIDE SEQUENCE [LARGE SCALE GENOMIC DNA]</scope>
</reference>
<dbReference type="Proteomes" id="UP000001660">
    <property type="component" value="Chromosome"/>
</dbReference>
<name>D8PEL2_9BACT</name>
<dbReference type="Gene3D" id="2.160.20.10">
    <property type="entry name" value="Single-stranded right-handed beta-helix, Pectin lyase-like"/>
    <property type="match status" value="3"/>
</dbReference>
<evidence type="ECO:0008006" key="4">
    <source>
        <dbReference type="Google" id="ProtNLM"/>
    </source>
</evidence>
<dbReference type="SUPFAM" id="SSF51126">
    <property type="entry name" value="Pectin lyase-like"/>
    <property type="match status" value="1"/>
</dbReference>
<sequence length="745" mass="73744">MGERPAGPITVQGATLNTHEQDPTAHEPHRALSLVGGNISLSGANLKAPGGIDLVSMVVAGEVRTGTVSGVTPPTSGTIRMVNSVVLTGDSSIPNSSSGTIVIRGGQLVMEQSTISASIDPGAAFQQFGAGHITLQLSDTIRANESHIVSNGGGFNQGTVALEAGQAIRLTKSTVEVDNVFGDPGTNQGFVALSAPVINLDGSHVSTTGHIPCCGASGGGSIAIQANQFEMKNGSELTTVGAVEPGGGNIVITATKNVSIDHSKIDVSGGGNASPFGNPGGDAGNISITAGETVRLNFAEVLAEGAPSGPRAPGNGGNIVIDSGKNFVSQASTLSAYSDNLTGGNIMIQSLEQLRLEGGLVSTAGAQGGTVNMQAGQFVLDNARVSAKGVEGGGKIAIDATDSVVLRNSPIALDVSGSNPIPIPAAGGEVTIQANRVVINDSGINANGMTAGGTVAIKANETIRMDGSRVETGLSILAGGGTAGNISIQAGDSVRLVNGTVLAAENRTTGNAGNILIDGGGNVVVDGSRLTVEARRGEAGQIQVSAGDAVRLVNGTVVSANNLRQGPAGQIVLDAGGNVLVDGSLVTAEPIEGQPGQIQISAGEAVRVLNGSRLTVNNNGIGPAGILTVEAGTSVVGENSSIVAQTGEGHGGTIQITAPDRVRLRNSIVSAGVGGSAASVGGSIAITSDTVRVENGRIVSNASNGSGGSITIQTNEFRPDAASIVEAQSLSGGGTNGTVTIQPLP</sequence>
<gene>
    <name evidence="2" type="ORF">NIDE1946</name>
</gene>
<dbReference type="InterPro" id="IPR012334">
    <property type="entry name" value="Pectin_lyas_fold"/>
</dbReference>
<evidence type="ECO:0000256" key="1">
    <source>
        <dbReference type="SAM" id="MobiDB-lite"/>
    </source>
</evidence>
<dbReference type="InterPro" id="IPR011050">
    <property type="entry name" value="Pectin_lyase_fold/virulence"/>
</dbReference>
<dbReference type="KEGG" id="nde:NIDE1946"/>